<proteinExistence type="predicted"/>
<comment type="caution">
    <text evidence="2">The sequence shown here is derived from an EMBL/GenBank/DDBJ whole genome shotgun (WGS) entry which is preliminary data.</text>
</comment>
<name>A0A645EZU3_9ZZZZ</name>
<feature type="compositionally biased region" description="Gly residues" evidence="1">
    <location>
        <begin position="40"/>
        <end position="49"/>
    </location>
</feature>
<reference evidence="2" key="1">
    <citation type="submission" date="2019-08" db="EMBL/GenBank/DDBJ databases">
        <authorList>
            <person name="Kucharzyk K."/>
            <person name="Murdoch R.W."/>
            <person name="Higgins S."/>
            <person name="Loffler F."/>
        </authorList>
    </citation>
    <scope>NUCLEOTIDE SEQUENCE</scope>
</reference>
<evidence type="ECO:0000313" key="2">
    <source>
        <dbReference type="EMBL" id="MPN06956.1"/>
    </source>
</evidence>
<dbReference type="AlphaFoldDB" id="A0A645EZU3"/>
<sequence>MPDRLGGVVVGAGEQGLDDGGQRHRLDPAQLLGPRREGPVEGGGAGDGDAPGRQGAGERLGRVGRRGPGPRPRAHPGQPALVGHQGRHRGDLVGVGGRPVGVQARAAEQ</sequence>
<protein>
    <submittedName>
        <fullName evidence="2">Uncharacterized protein</fullName>
    </submittedName>
</protein>
<dbReference type="EMBL" id="VSSQ01052910">
    <property type="protein sequence ID" value="MPN06956.1"/>
    <property type="molecule type" value="Genomic_DNA"/>
</dbReference>
<gene>
    <name evidence="2" type="ORF">SDC9_154213</name>
</gene>
<accession>A0A645EZU3</accession>
<organism evidence="2">
    <name type="scientific">bioreactor metagenome</name>
    <dbReference type="NCBI Taxonomy" id="1076179"/>
    <lineage>
        <taxon>unclassified sequences</taxon>
        <taxon>metagenomes</taxon>
        <taxon>ecological metagenomes</taxon>
    </lineage>
</organism>
<evidence type="ECO:0000256" key="1">
    <source>
        <dbReference type="SAM" id="MobiDB-lite"/>
    </source>
</evidence>
<feature type="region of interest" description="Disordered" evidence="1">
    <location>
        <begin position="1"/>
        <end position="109"/>
    </location>
</feature>